<dbReference type="CDD" id="cd00090">
    <property type="entry name" value="HTH_ARSR"/>
    <property type="match status" value="1"/>
</dbReference>
<dbReference type="SMART" id="SM00418">
    <property type="entry name" value="HTH_ARSR"/>
    <property type="match status" value="1"/>
</dbReference>
<organism evidence="5 6">
    <name type="scientific">Herbihabitans rhizosphaerae</name>
    <dbReference type="NCBI Taxonomy" id="1872711"/>
    <lineage>
        <taxon>Bacteria</taxon>
        <taxon>Bacillati</taxon>
        <taxon>Actinomycetota</taxon>
        <taxon>Actinomycetes</taxon>
        <taxon>Pseudonocardiales</taxon>
        <taxon>Pseudonocardiaceae</taxon>
        <taxon>Herbihabitans</taxon>
    </lineage>
</organism>
<keyword evidence="6" id="KW-1185">Reference proteome</keyword>
<keyword evidence="3" id="KW-0804">Transcription</keyword>
<sequence length="104" mass="11555">MVNDVWAALADPTRRRVVELLGSGPSRPSELADRIGTSRPALSRHLKVLRGTGIVTVDLDDTDARGLTYRLAPDGLTALRAWLDQVQAHWTDQLAEFKRHAERS</sequence>
<comment type="caution">
    <text evidence="5">The sequence shown here is derived from an EMBL/GenBank/DDBJ whole genome shotgun (WGS) entry which is preliminary data.</text>
</comment>
<dbReference type="InterPro" id="IPR051081">
    <property type="entry name" value="HTH_MetalResp_TranReg"/>
</dbReference>
<dbReference type="AlphaFoldDB" id="A0A4Q7KS33"/>
<dbReference type="InterPro" id="IPR011991">
    <property type="entry name" value="ArsR-like_HTH"/>
</dbReference>
<keyword evidence="2" id="KW-0238">DNA-binding</keyword>
<dbReference type="Proteomes" id="UP000294257">
    <property type="component" value="Unassembled WGS sequence"/>
</dbReference>
<dbReference type="PROSITE" id="PS50987">
    <property type="entry name" value="HTH_ARSR_2"/>
    <property type="match status" value="1"/>
</dbReference>
<dbReference type="PRINTS" id="PR00778">
    <property type="entry name" value="HTHARSR"/>
</dbReference>
<dbReference type="Pfam" id="PF12840">
    <property type="entry name" value="HTH_20"/>
    <property type="match status" value="1"/>
</dbReference>
<proteinExistence type="predicted"/>
<evidence type="ECO:0000259" key="4">
    <source>
        <dbReference type="PROSITE" id="PS50987"/>
    </source>
</evidence>
<dbReference type="PANTHER" id="PTHR33154:SF33">
    <property type="entry name" value="TRANSCRIPTIONAL REPRESSOR SDPR"/>
    <property type="match status" value="1"/>
</dbReference>
<feature type="domain" description="HTH arsR-type" evidence="4">
    <location>
        <begin position="1"/>
        <end position="104"/>
    </location>
</feature>
<evidence type="ECO:0000313" key="6">
    <source>
        <dbReference type="Proteomes" id="UP000294257"/>
    </source>
</evidence>
<dbReference type="EMBL" id="SGWQ01000004">
    <property type="protein sequence ID" value="RZS38900.1"/>
    <property type="molecule type" value="Genomic_DNA"/>
</dbReference>
<dbReference type="InterPro" id="IPR001845">
    <property type="entry name" value="HTH_ArsR_DNA-bd_dom"/>
</dbReference>
<dbReference type="NCBIfam" id="NF033788">
    <property type="entry name" value="HTH_metalloreg"/>
    <property type="match status" value="1"/>
</dbReference>
<dbReference type="GO" id="GO:0003677">
    <property type="term" value="F:DNA binding"/>
    <property type="evidence" value="ECO:0007669"/>
    <property type="project" value="UniProtKB-KW"/>
</dbReference>
<reference evidence="5 6" key="1">
    <citation type="submission" date="2019-02" db="EMBL/GenBank/DDBJ databases">
        <title>Genomic Encyclopedia of Type Strains, Phase IV (KMG-IV): sequencing the most valuable type-strain genomes for metagenomic binning, comparative biology and taxonomic classification.</title>
        <authorList>
            <person name="Goeker M."/>
        </authorList>
    </citation>
    <scope>NUCLEOTIDE SEQUENCE [LARGE SCALE GENOMIC DNA]</scope>
    <source>
        <strain evidence="5 6">DSM 101727</strain>
    </source>
</reference>
<evidence type="ECO:0000256" key="1">
    <source>
        <dbReference type="ARBA" id="ARBA00023015"/>
    </source>
</evidence>
<dbReference type="RefSeq" id="WP_130344516.1">
    <property type="nucleotide sequence ID" value="NZ_SGWQ01000004.1"/>
</dbReference>
<dbReference type="PANTHER" id="PTHR33154">
    <property type="entry name" value="TRANSCRIPTIONAL REGULATOR, ARSR FAMILY"/>
    <property type="match status" value="1"/>
</dbReference>
<gene>
    <name evidence="5" type="ORF">EV193_104111</name>
</gene>
<protein>
    <submittedName>
        <fullName evidence="5">ArsR family transcriptional regulator</fullName>
    </submittedName>
</protein>
<dbReference type="Gene3D" id="1.10.10.10">
    <property type="entry name" value="Winged helix-like DNA-binding domain superfamily/Winged helix DNA-binding domain"/>
    <property type="match status" value="1"/>
</dbReference>
<evidence type="ECO:0000256" key="2">
    <source>
        <dbReference type="ARBA" id="ARBA00023125"/>
    </source>
</evidence>
<dbReference type="GO" id="GO:0003700">
    <property type="term" value="F:DNA-binding transcription factor activity"/>
    <property type="evidence" value="ECO:0007669"/>
    <property type="project" value="InterPro"/>
</dbReference>
<dbReference type="SUPFAM" id="SSF46785">
    <property type="entry name" value="Winged helix' DNA-binding domain"/>
    <property type="match status" value="1"/>
</dbReference>
<dbReference type="InterPro" id="IPR036390">
    <property type="entry name" value="WH_DNA-bd_sf"/>
</dbReference>
<dbReference type="OrthoDB" id="9806976at2"/>
<evidence type="ECO:0000256" key="3">
    <source>
        <dbReference type="ARBA" id="ARBA00023163"/>
    </source>
</evidence>
<evidence type="ECO:0000313" key="5">
    <source>
        <dbReference type="EMBL" id="RZS38900.1"/>
    </source>
</evidence>
<name>A0A4Q7KS33_9PSEU</name>
<accession>A0A4Q7KS33</accession>
<keyword evidence="1" id="KW-0805">Transcription regulation</keyword>
<dbReference type="InterPro" id="IPR036388">
    <property type="entry name" value="WH-like_DNA-bd_sf"/>
</dbReference>